<sequence>MESEKLIQLRSSGPGLMGPFLEESMAPYRVLDENSQTSFRILLVIGGKQKANFFGHHIIAKSISLWQLSDTCLVLDSELHHSDGGLPRILGGPTLGHHRYHLLNSDQETMCRMAYKLYSKVLSQFADLNMIFVQDMGGMAATVEFLSRWTLWADAHQERVPMVLVQDVPVSLEELHFEMTIQLLAMLRGQEPERQLSTMQIKSLITKTFCFYVASSPAQLPQLFDLADKRAQGQADRGLQLSAAHTKTLLQRGIAQFAKTPHQPLRFVHLSRKNCPVPVTIRKNVTSTILVNKNHPGEVCHIIASALALDALTAGGHCT</sequence>
<name>A0A168CSL9_CORDF</name>
<protein>
    <submittedName>
        <fullName evidence="1">Uncharacterized protein</fullName>
    </submittedName>
</protein>
<dbReference type="Proteomes" id="UP000076881">
    <property type="component" value="Unassembled WGS sequence"/>
</dbReference>
<evidence type="ECO:0000313" key="1">
    <source>
        <dbReference type="EMBL" id="OAA71740.1"/>
    </source>
</evidence>
<comment type="caution">
    <text evidence="1">The sequence shown here is derived from an EMBL/GenBank/DDBJ whole genome shotgun (WGS) entry which is preliminary data.</text>
</comment>
<proteinExistence type="predicted"/>
<gene>
    <name evidence="1" type="ORF">LEL_08975</name>
</gene>
<reference evidence="1 2" key="1">
    <citation type="journal article" date="2016" name="Genome Biol. Evol.">
        <title>Divergent and convergent evolution of fungal pathogenicity.</title>
        <authorList>
            <person name="Shang Y."/>
            <person name="Xiao G."/>
            <person name="Zheng P."/>
            <person name="Cen K."/>
            <person name="Zhan S."/>
            <person name="Wang C."/>
        </authorList>
    </citation>
    <scope>NUCLEOTIDE SEQUENCE [LARGE SCALE GENOMIC DNA]</scope>
    <source>
        <strain evidence="1 2">RCEF 1005</strain>
    </source>
</reference>
<dbReference type="STRING" id="1081108.A0A168CSL9"/>
<dbReference type="OrthoDB" id="4766886at2759"/>
<keyword evidence="2" id="KW-1185">Reference proteome</keyword>
<organism evidence="1 2">
    <name type="scientific">Akanthomyces lecanii RCEF 1005</name>
    <dbReference type="NCBI Taxonomy" id="1081108"/>
    <lineage>
        <taxon>Eukaryota</taxon>
        <taxon>Fungi</taxon>
        <taxon>Dikarya</taxon>
        <taxon>Ascomycota</taxon>
        <taxon>Pezizomycotina</taxon>
        <taxon>Sordariomycetes</taxon>
        <taxon>Hypocreomycetidae</taxon>
        <taxon>Hypocreales</taxon>
        <taxon>Cordycipitaceae</taxon>
        <taxon>Akanthomyces</taxon>
        <taxon>Cordyceps confragosa</taxon>
    </lineage>
</organism>
<dbReference type="EMBL" id="AZHF01000008">
    <property type="protein sequence ID" value="OAA71740.1"/>
    <property type="molecule type" value="Genomic_DNA"/>
</dbReference>
<evidence type="ECO:0000313" key="2">
    <source>
        <dbReference type="Proteomes" id="UP000076881"/>
    </source>
</evidence>
<dbReference type="AlphaFoldDB" id="A0A168CSL9"/>
<accession>A0A168CSL9</accession>